<keyword evidence="9" id="KW-0175">Coiled coil</keyword>
<dbReference type="EMBL" id="JAGTJR010000033">
    <property type="protein sequence ID" value="KAH7038538.1"/>
    <property type="molecule type" value="Genomic_DNA"/>
</dbReference>
<organism evidence="11 12">
    <name type="scientific">Macrophomina phaseolina</name>
    <dbReference type="NCBI Taxonomy" id="35725"/>
    <lineage>
        <taxon>Eukaryota</taxon>
        <taxon>Fungi</taxon>
        <taxon>Dikarya</taxon>
        <taxon>Ascomycota</taxon>
        <taxon>Pezizomycotina</taxon>
        <taxon>Dothideomycetes</taxon>
        <taxon>Dothideomycetes incertae sedis</taxon>
        <taxon>Botryosphaeriales</taxon>
        <taxon>Botryosphaeriaceae</taxon>
        <taxon>Macrophomina</taxon>
    </lineage>
</organism>
<evidence type="ECO:0000256" key="8">
    <source>
        <dbReference type="ARBA" id="ARBA00035185"/>
    </source>
</evidence>
<comment type="similarity">
    <text evidence="2">Belongs to the mitochondrion-specific ribosomal protein mL67 family.</text>
</comment>
<feature type="region of interest" description="Disordered" evidence="10">
    <location>
        <begin position="371"/>
        <end position="417"/>
    </location>
</feature>
<evidence type="ECO:0000256" key="2">
    <source>
        <dbReference type="ARBA" id="ARBA00010741"/>
    </source>
</evidence>
<reference evidence="11 12" key="1">
    <citation type="journal article" date="2021" name="Nat. Commun.">
        <title>Genetic determinants of endophytism in the Arabidopsis root mycobiome.</title>
        <authorList>
            <person name="Mesny F."/>
            <person name="Miyauchi S."/>
            <person name="Thiergart T."/>
            <person name="Pickel B."/>
            <person name="Atanasova L."/>
            <person name="Karlsson M."/>
            <person name="Huettel B."/>
            <person name="Barry K.W."/>
            <person name="Haridas S."/>
            <person name="Chen C."/>
            <person name="Bauer D."/>
            <person name="Andreopoulos W."/>
            <person name="Pangilinan J."/>
            <person name="LaButti K."/>
            <person name="Riley R."/>
            <person name="Lipzen A."/>
            <person name="Clum A."/>
            <person name="Drula E."/>
            <person name="Henrissat B."/>
            <person name="Kohler A."/>
            <person name="Grigoriev I.V."/>
            <person name="Martin F.M."/>
            <person name="Hacquard S."/>
        </authorList>
    </citation>
    <scope>NUCLEOTIDE SEQUENCE [LARGE SCALE GENOMIC DNA]</scope>
    <source>
        <strain evidence="11 12">MPI-SDFR-AT-0080</strain>
    </source>
</reference>
<keyword evidence="6" id="KW-0804">Transcription</keyword>
<protein>
    <recommendedName>
        <fullName evidence="8">Large ribosomal subunit protein mL67</fullName>
    </recommendedName>
</protein>
<gene>
    <name evidence="11" type="ORF">B0J12DRAFT_256969</name>
</gene>
<comment type="subcellular location">
    <subcellularLocation>
        <location evidence="1">Mitochondrion</location>
    </subcellularLocation>
</comment>
<feature type="compositionally biased region" description="Low complexity" evidence="10">
    <location>
        <begin position="405"/>
        <end position="417"/>
    </location>
</feature>
<accession>A0ABQ8FZF7</accession>
<evidence type="ECO:0000256" key="5">
    <source>
        <dbReference type="ARBA" id="ARBA00023128"/>
    </source>
</evidence>
<evidence type="ECO:0000256" key="6">
    <source>
        <dbReference type="ARBA" id="ARBA00023163"/>
    </source>
</evidence>
<evidence type="ECO:0000256" key="1">
    <source>
        <dbReference type="ARBA" id="ARBA00004173"/>
    </source>
</evidence>
<evidence type="ECO:0000256" key="7">
    <source>
        <dbReference type="ARBA" id="ARBA00023274"/>
    </source>
</evidence>
<evidence type="ECO:0000313" key="11">
    <source>
        <dbReference type="EMBL" id="KAH7038538.1"/>
    </source>
</evidence>
<evidence type="ECO:0000256" key="4">
    <source>
        <dbReference type="ARBA" id="ARBA00023015"/>
    </source>
</evidence>
<feature type="coiled-coil region" evidence="9">
    <location>
        <begin position="154"/>
        <end position="181"/>
    </location>
</feature>
<comment type="caution">
    <text evidence="11">The sequence shown here is derived from an EMBL/GenBank/DDBJ whole genome shotgun (WGS) entry which is preliminary data.</text>
</comment>
<evidence type="ECO:0000256" key="10">
    <source>
        <dbReference type="SAM" id="MobiDB-lite"/>
    </source>
</evidence>
<evidence type="ECO:0000256" key="3">
    <source>
        <dbReference type="ARBA" id="ARBA00022980"/>
    </source>
</evidence>
<keyword evidence="12" id="KW-1185">Reference proteome</keyword>
<evidence type="ECO:0000256" key="9">
    <source>
        <dbReference type="SAM" id="Coils"/>
    </source>
</evidence>
<name>A0ABQ8FZF7_9PEZI</name>
<sequence length="417" mass="47173">MAATKAARQAAEHGRHIFIYNNIRTNQTVYSLQRSLNNHDAISQLPYAGKKTVPAKLRKDVWRPLATVTFPLPAQGLSAYRKLREFRKLHELHWDNNGEYPMLPPETQKKLKEGKAAPTRKEKGKIIMDQKANTVADLAAVLRMQDEEGGKMAANQFENGRRRYRKEVKQLEAEVEELRSGGVEKIKAEIAEKEAQLQDSSLPEDRVKTLRKQVLQLHFRKNKLVGAEATLERRKSEERLWELADKARAGAIYKLQDDIADAQDSLENKEDLSEGGRAYLEERLEALIKERDELIEGDEYIKAKLAGNTEPVKMQLPKYGSLRKKIQELNAPKQPFSAQGVKIRWADIMDAEYAESWPDKILHEKLGLARHTAPNPDLPPAEWPRSFEQKDVNAVEDAAEESTEEAGSATGKAAATA</sequence>
<dbReference type="Proteomes" id="UP000774617">
    <property type="component" value="Unassembled WGS sequence"/>
</dbReference>
<keyword evidence="7" id="KW-0687">Ribonucleoprotein</keyword>
<keyword evidence="5" id="KW-0496">Mitochondrion</keyword>
<keyword evidence="3" id="KW-0689">Ribosomal protein</keyword>
<dbReference type="Pfam" id="PF12829">
    <property type="entry name" value="Mhr1"/>
    <property type="match status" value="1"/>
</dbReference>
<dbReference type="InterPro" id="IPR024629">
    <property type="entry name" value="Ribosomal_mL67"/>
</dbReference>
<keyword evidence="4" id="KW-0805">Transcription regulation</keyword>
<dbReference type="PANTHER" id="PTHR28184:SF1">
    <property type="entry name" value="LARGE RIBOSOMAL SUBUNIT PROTEIN ML67"/>
    <property type="match status" value="1"/>
</dbReference>
<feature type="coiled-coil region" evidence="9">
    <location>
        <begin position="252"/>
        <end position="297"/>
    </location>
</feature>
<evidence type="ECO:0000313" key="12">
    <source>
        <dbReference type="Proteomes" id="UP000774617"/>
    </source>
</evidence>
<proteinExistence type="inferred from homology"/>
<dbReference type="PANTHER" id="PTHR28184">
    <property type="entry name" value="MITOCHONDRIAL HOMOLOGOUS RECOMBINATION PROTEIN 1"/>
    <property type="match status" value="1"/>
</dbReference>